<organism evidence="2">
    <name type="scientific">Yersinia ruckeri</name>
    <dbReference type="NCBI Taxonomy" id="29486"/>
    <lineage>
        <taxon>Bacteria</taxon>
        <taxon>Pseudomonadati</taxon>
        <taxon>Pseudomonadota</taxon>
        <taxon>Gammaproteobacteria</taxon>
        <taxon>Enterobacterales</taxon>
        <taxon>Yersiniaceae</taxon>
        <taxon>Yersinia</taxon>
    </lineage>
</organism>
<gene>
    <name evidence="3" type="primary">yfeY</name>
    <name evidence="2" type="ORF">CSF007_13000</name>
    <name evidence="3" type="ORF">NCTC10476_03121</name>
</gene>
<accession>A0A085U2V8</accession>
<keyword evidence="2" id="KW-0449">Lipoprotein</keyword>
<evidence type="ECO:0000313" key="2">
    <source>
        <dbReference type="EMBL" id="CEK28332.1"/>
    </source>
</evidence>
<dbReference type="Proteomes" id="UP000255169">
    <property type="component" value="Unassembled WGS sequence"/>
</dbReference>
<name>A0A085U2V8_YERRU</name>
<dbReference type="STRING" id="29486.UGYR_05395"/>
<reference evidence="3 4" key="2">
    <citation type="submission" date="2018-06" db="EMBL/GenBank/DDBJ databases">
        <authorList>
            <consortium name="Pathogen Informatics"/>
            <person name="Doyle S."/>
        </authorList>
    </citation>
    <scope>NUCLEOTIDE SEQUENCE [LARGE SCALE GENOMIC DNA]</scope>
    <source>
        <strain evidence="3 4">NCTC10476</strain>
    </source>
</reference>
<dbReference type="KEGG" id="yrb:UGYR_05395"/>
<dbReference type="PROSITE" id="PS51257">
    <property type="entry name" value="PROKAR_LIPOPROTEIN"/>
    <property type="match status" value="1"/>
</dbReference>
<feature type="signal peptide" evidence="1">
    <location>
        <begin position="1"/>
        <end position="21"/>
    </location>
</feature>
<feature type="chain" id="PRO_5015029188" evidence="1">
    <location>
        <begin position="22"/>
        <end position="194"/>
    </location>
</feature>
<sequence>MKLRPLLLGLPLLLTGCSALSNFSWSSLSPTHWFGSSLEVTEQGVGGITATTAMNETDINAGLNGDYRLRSGMAGNGGQLVSFYQALKDDQVKLIISGQPKGSVEKIEVMDPSIASQWGVKLGAPFSDIFKQAYGACQKGTGDDAEGVECMASESQHVSYVFSGIWHGPEGLMPSDDALKNWKVSKIIWHAKAN</sequence>
<dbReference type="AlphaFoldDB" id="A0A085U2V8"/>
<proteinExistence type="predicted"/>
<keyword evidence="1" id="KW-0732">Signal</keyword>
<evidence type="ECO:0000256" key="1">
    <source>
        <dbReference type="SAM" id="SignalP"/>
    </source>
</evidence>
<dbReference type="NCBIfam" id="NF007990">
    <property type="entry name" value="PRK10718.1"/>
    <property type="match status" value="1"/>
</dbReference>
<dbReference type="Gene3D" id="2.60.460.10">
    <property type="entry name" value="protein yfey like domain"/>
    <property type="match status" value="1"/>
</dbReference>
<dbReference type="Pfam" id="PF06572">
    <property type="entry name" value="DUF1131"/>
    <property type="match status" value="1"/>
</dbReference>
<evidence type="ECO:0000313" key="4">
    <source>
        <dbReference type="Proteomes" id="UP000255169"/>
    </source>
</evidence>
<dbReference type="EMBL" id="UHJG01000001">
    <property type="protein sequence ID" value="SUQ01746.1"/>
    <property type="molecule type" value="Genomic_DNA"/>
</dbReference>
<dbReference type="eggNOG" id="ENOG502ZC5Z">
    <property type="taxonomic scope" value="Bacteria"/>
</dbReference>
<evidence type="ECO:0000313" key="3">
    <source>
        <dbReference type="EMBL" id="SUQ01746.1"/>
    </source>
</evidence>
<dbReference type="InterPro" id="IPR038714">
    <property type="entry name" value="YfeY-like_sf"/>
</dbReference>
<dbReference type="GeneID" id="66880227"/>
<dbReference type="OrthoDB" id="5622706at2"/>
<dbReference type="EMBL" id="LN681231">
    <property type="protein sequence ID" value="CEK28332.1"/>
    <property type="molecule type" value="Genomic_DNA"/>
</dbReference>
<dbReference type="InterPro" id="IPR010938">
    <property type="entry name" value="DUF1131"/>
</dbReference>
<protein>
    <submittedName>
        <fullName evidence="2">Predicted outer membrane lipoprotein YfeY</fullName>
    </submittedName>
    <submittedName>
        <fullName evidence="3">RpoE-regulated lipoprotein</fullName>
    </submittedName>
</protein>
<dbReference type="PATRIC" id="fig|29486.44.peg.3343"/>
<keyword evidence="4" id="KW-1185">Reference proteome</keyword>
<reference evidence="2" key="1">
    <citation type="journal article" date="2015" name="Genome Announc.">
        <title>Complete Genome Sequence of Yersinia ruckeri Strain CSF007-82, Etiologic Agent of Red Mouth Disease in Salmonid Fish.</title>
        <authorList>
            <person name="Nelson M.C."/>
            <person name="LaPatra S.E."/>
            <person name="Welch T.J."/>
            <person name="Graf J."/>
        </authorList>
    </citation>
    <scope>NUCLEOTIDE SEQUENCE</scope>
    <source>
        <strain evidence="2">CSF007-82</strain>
    </source>
</reference>
<dbReference type="RefSeq" id="WP_004722752.1">
    <property type="nucleotide sequence ID" value="NZ_CABIHR010000015.1"/>
</dbReference>